<evidence type="ECO:0000256" key="5">
    <source>
        <dbReference type="ARBA" id="ARBA00023163"/>
    </source>
</evidence>
<sequence>MSLNRAIKKLFFTTSKLNMTLHLTYITSKENEADVPSRCLTTLDCKLHPKLWQRVQQEFGGPKGHTCDLMALDSNAMTDQDGSLLPHFTPHPSPQSCGVNFFAQDLSSGTPFLEYPYVFPPLSLMGPVLRFLRSHGRSCSVIAFDVYPKRYWWPLLQSCASKSCRLAVKGEAGALLLPSKQGWIPHPGIPGLLVYDTRDLPVVAKLFTPSVRCPNCSFTNDSDFRFCQRCGYKRKILQNKSSMPFDVDVNAIDDRLRQLALFDQATCYSKQKASPQRELENFLSSLPGSITVSTVTPRDICRFLVHKDKNGKTQVHGNGCPHLGKRGTFDCACALRLSYKTVDSYIGKLRAIFHAIGSDGEWDRRLGLRNPAADKSVKDYLRLVTAEQLQARVTPKQAFPFFVDKLAQLSDYIDRNLQSPNITPTQRFILARDQAYFKAVCFSGDRPGDIGLVKVPEILRFPNDDGFLFNHEWGKTLRDGDDNVFGIKRNPQRSVLFRE</sequence>
<accession>A0ABN8MNP6</accession>
<feature type="domain" description="ALOG" evidence="7">
    <location>
        <begin position="267"/>
        <end position="400"/>
    </location>
</feature>
<gene>
    <name evidence="8" type="ORF">PLOB_00000012</name>
</gene>
<evidence type="ECO:0000256" key="6">
    <source>
        <dbReference type="ARBA" id="ARBA00023242"/>
    </source>
</evidence>
<keyword evidence="6" id="KW-0539">Nucleus</keyword>
<dbReference type="InterPro" id="IPR040222">
    <property type="entry name" value="ALOG"/>
</dbReference>
<dbReference type="Pfam" id="PF04852">
    <property type="entry name" value="ALOG_dom"/>
    <property type="match status" value="1"/>
</dbReference>
<dbReference type="EMBL" id="CALNXK010000001">
    <property type="protein sequence ID" value="CAH3032556.1"/>
    <property type="molecule type" value="Genomic_DNA"/>
</dbReference>
<keyword evidence="5" id="KW-0804">Transcription</keyword>
<evidence type="ECO:0000256" key="4">
    <source>
        <dbReference type="ARBA" id="ARBA00023125"/>
    </source>
</evidence>
<evidence type="ECO:0000259" key="7">
    <source>
        <dbReference type="PROSITE" id="PS51697"/>
    </source>
</evidence>
<evidence type="ECO:0000256" key="2">
    <source>
        <dbReference type="ARBA" id="ARBA00010308"/>
    </source>
</evidence>
<organism evidence="8 9">
    <name type="scientific">Porites lobata</name>
    <dbReference type="NCBI Taxonomy" id="104759"/>
    <lineage>
        <taxon>Eukaryota</taxon>
        <taxon>Metazoa</taxon>
        <taxon>Cnidaria</taxon>
        <taxon>Anthozoa</taxon>
        <taxon>Hexacorallia</taxon>
        <taxon>Scleractinia</taxon>
        <taxon>Fungiina</taxon>
        <taxon>Poritidae</taxon>
        <taxon>Porites</taxon>
    </lineage>
</organism>
<keyword evidence="4" id="KW-0238">DNA-binding</keyword>
<name>A0ABN8MNP6_9CNID</name>
<reference evidence="8 9" key="1">
    <citation type="submission" date="2022-05" db="EMBL/GenBank/DDBJ databases">
        <authorList>
            <consortium name="Genoscope - CEA"/>
            <person name="William W."/>
        </authorList>
    </citation>
    <scope>NUCLEOTIDE SEQUENCE [LARGE SCALE GENOMIC DNA]</scope>
</reference>
<evidence type="ECO:0000313" key="8">
    <source>
        <dbReference type="EMBL" id="CAH3032556.1"/>
    </source>
</evidence>
<dbReference type="Proteomes" id="UP001159405">
    <property type="component" value="Unassembled WGS sequence"/>
</dbReference>
<proteinExistence type="inferred from homology"/>
<comment type="caution">
    <text evidence="8">The sequence shown here is derived from an EMBL/GenBank/DDBJ whole genome shotgun (WGS) entry which is preliminary data.</text>
</comment>
<protein>
    <recommendedName>
        <fullName evidence="7">ALOG domain-containing protein</fullName>
    </recommendedName>
</protein>
<evidence type="ECO:0000256" key="1">
    <source>
        <dbReference type="ARBA" id="ARBA00004123"/>
    </source>
</evidence>
<evidence type="ECO:0000256" key="3">
    <source>
        <dbReference type="ARBA" id="ARBA00023015"/>
    </source>
</evidence>
<keyword evidence="3" id="KW-0805">Transcription regulation</keyword>
<dbReference type="PANTHER" id="PTHR31165:SF2">
    <property type="entry name" value="ALOG DOMAIN-CONTAINING PROTEIN"/>
    <property type="match status" value="1"/>
</dbReference>
<dbReference type="PROSITE" id="PS51697">
    <property type="entry name" value="ALOG"/>
    <property type="match status" value="1"/>
</dbReference>
<dbReference type="InterPro" id="IPR006936">
    <property type="entry name" value="ALOG_dom"/>
</dbReference>
<keyword evidence="9" id="KW-1185">Reference proteome</keyword>
<comment type="subcellular location">
    <subcellularLocation>
        <location evidence="1">Nucleus</location>
    </subcellularLocation>
</comment>
<evidence type="ECO:0000313" key="9">
    <source>
        <dbReference type="Proteomes" id="UP001159405"/>
    </source>
</evidence>
<dbReference type="PANTHER" id="PTHR31165">
    <property type="entry name" value="PROTEIN G1-LIKE2"/>
    <property type="match status" value="1"/>
</dbReference>
<comment type="similarity">
    <text evidence="2">Belongs to the plant homeotic and developmental regulators ALOG protein family.</text>
</comment>